<dbReference type="Gene3D" id="3.30.70.1560">
    <property type="entry name" value="Alpha-L RNA-binding motif"/>
    <property type="match status" value="1"/>
</dbReference>
<name>A0ABY5R7K3_9MOLU</name>
<dbReference type="InterPro" id="IPR036986">
    <property type="entry name" value="S4_RNA-bd_sf"/>
</dbReference>
<dbReference type="Proteomes" id="UP001059252">
    <property type="component" value="Chromosome"/>
</dbReference>
<evidence type="ECO:0000259" key="3">
    <source>
        <dbReference type="SMART" id="SM00363"/>
    </source>
</evidence>
<gene>
    <name evidence="4" type="ORF">NV226_01715</name>
</gene>
<dbReference type="PROSITE" id="PS50889">
    <property type="entry name" value="S4"/>
    <property type="match status" value="1"/>
</dbReference>
<feature type="domain" description="RNA-binding S4" evidence="3">
    <location>
        <begin position="7"/>
        <end position="69"/>
    </location>
</feature>
<evidence type="ECO:0000313" key="4">
    <source>
        <dbReference type="EMBL" id="UVD81433.1"/>
    </source>
</evidence>
<keyword evidence="2" id="KW-0694">RNA-binding</keyword>
<dbReference type="Pfam" id="PF00849">
    <property type="entry name" value="PseudoU_synth_2"/>
    <property type="match status" value="1"/>
</dbReference>
<dbReference type="SUPFAM" id="SSF55174">
    <property type="entry name" value="Alpha-L RNA-binding motif"/>
    <property type="match status" value="1"/>
</dbReference>
<accession>A0ABY5R7K3</accession>
<reference evidence="4" key="1">
    <citation type="submission" date="2022-08" db="EMBL/GenBank/DDBJ databases">
        <title>Complete genome of Mycoplasma iguanae type strain 2327.</title>
        <authorList>
            <person name="Spergser J."/>
        </authorList>
    </citation>
    <scope>NUCLEOTIDE SEQUENCE</scope>
    <source>
        <strain evidence="4">2327</strain>
    </source>
</reference>
<dbReference type="SUPFAM" id="SSF55120">
    <property type="entry name" value="Pseudouridine synthase"/>
    <property type="match status" value="1"/>
</dbReference>
<dbReference type="Gene3D" id="3.30.70.580">
    <property type="entry name" value="Pseudouridine synthase I, catalytic domain, N-terminal subdomain"/>
    <property type="match status" value="1"/>
</dbReference>
<dbReference type="InterPro" id="IPR050343">
    <property type="entry name" value="RsuA_PseudoU_synthase"/>
</dbReference>
<keyword evidence="5" id="KW-1185">Reference proteome</keyword>
<dbReference type="PANTHER" id="PTHR47683:SF3">
    <property type="entry name" value="RIBOSOMAL LARGE SUBUNIT PSEUDOURIDINE SYNTHASE B"/>
    <property type="match status" value="1"/>
</dbReference>
<keyword evidence="1" id="KW-0413">Isomerase</keyword>
<dbReference type="Gene3D" id="3.10.290.10">
    <property type="entry name" value="RNA-binding S4 domain"/>
    <property type="match status" value="1"/>
</dbReference>
<dbReference type="EMBL" id="CP102734">
    <property type="protein sequence ID" value="UVD81433.1"/>
    <property type="molecule type" value="Genomic_DNA"/>
</dbReference>
<dbReference type="Pfam" id="PF01479">
    <property type="entry name" value="S4"/>
    <property type="match status" value="1"/>
</dbReference>
<organism evidence="4 5">
    <name type="scientific">Mycoplasma iguanae</name>
    <dbReference type="NCBI Taxonomy" id="292461"/>
    <lineage>
        <taxon>Bacteria</taxon>
        <taxon>Bacillati</taxon>
        <taxon>Mycoplasmatota</taxon>
        <taxon>Mollicutes</taxon>
        <taxon>Mycoplasmataceae</taxon>
        <taxon>Mycoplasma</taxon>
    </lineage>
</organism>
<dbReference type="InterPro" id="IPR020103">
    <property type="entry name" value="PsdUridine_synth_cat_dom_sf"/>
</dbReference>
<evidence type="ECO:0000313" key="5">
    <source>
        <dbReference type="Proteomes" id="UP001059252"/>
    </source>
</evidence>
<proteinExistence type="predicted"/>
<dbReference type="InterPro" id="IPR002942">
    <property type="entry name" value="S4_RNA-bd"/>
</dbReference>
<dbReference type="InterPro" id="IPR042092">
    <property type="entry name" value="PsdUridine_s_RsuA/RluB/E/F_cat"/>
</dbReference>
<dbReference type="SMART" id="SM00363">
    <property type="entry name" value="S4"/>
    <property type="match status" value="1"/>
</dbReference>
<protein>
    <submittedName>
        <fullName evidence="4">rRNA pseudouridine synthase</fullName>
    </submittedName>
</protein>
<dbReference type="InterPro" id="IPR006145">
    <property type="entry name" value="PsdUridine_synth_RsuA/RluA"/>
</dbReference>
<evidence type="ECO:0000256" key="2">
    <source>
        <dbReference type="PROSITE-ProRule" id="PRU00182"/>
    </source>
</evidence>
<dbReference type="InterPro" id="IPR020094">
    <property type="entry name" value="TruA/RsuA/RluB/E/F_N"/>
</dbReference>
<dbReference type="CDD" id="cd00165">
    <property type="entry name" value="S4"/>
    <property type="match status" value="1"/>
</dbReference>
<evidence type="ECO:0000256" key="1">
    <source>
        <dbReference type="ARBA" id="ARBA00023235"/>
    </source>
</evidence>
<dbReference type="PANTHER" id="PTHR47683">
    <property type="entry name" value="PSEUDOURIDINE SYNTHASE FAMILY PROTEIN-RELATED"/>
    <property type="match status" value="1"/>
</dbReference>
<sequence>MNNVKEERLQKILSQAGISSRREAEKMIEKGIVKVNNRIAKLGDKATFNDLITVNNQAIQKAEKVYYIINKPEKTICSLKDPQNRTLIVDYIDEPRMIFPVGRLDYNTTGTLLLTNDGELANRLTHPSYEIIRVYRARLNEVLSNEELAFLNSSKVFLDNHQSIQTVEKIENKTYVISLKVGSYHHVKKLFELVNKDVKNLTRIEFAGLTHVGKLSRGQYRKLNAKEIYWLKKLVKLEQ</sequence>
<dbReference type="RefSeq" id="WP_258210607.1">
    <property type="nucleotide sequence ID" value="NZ_CP102734.1"/>
</dbReference>